<dbReference type="GO" id="GO:0008813">
    <property type="term" value="F:chorismate lyase activity"/>
    <property type="evidence" value="ECO:0007669"/>
    <property type="project" value="UniProtKB-UniRule"/>
</dbReference>
<dbReference type="PANTHER" id="PTHR38683">
    <property type="entry name" value="CHORISMATE PYRUVATE-LYASE"/>
    <property type="match status" value="1"/>
</dbReference>
<feature type="binding site" evidence="4">
    <location>
        <position position="118"/>
    </location>
    <ligand>
        <name>substrate</name>
    </ligand>
</feature>
<comment type="catalytic activity">
    <reaction evidence="4">
        <text>chorismate = 4-hydroxybenzoate + pyruvate</text>
        <dbReference type="Rhea" id="RHEA:16505"/>
        <dbReference type="ChEBI" id="CHEBI:15361"/>
        <dbReference type="ChEBI" id="CHEBI:17879"/>
        <dbReference type="ChEBI" id="CHEBI:29748"/>
        <dbReference type="EC" id="4.1.3.40"/>
    </reaction>
</comment>
<dbReference type="InterPro" id="IPR007440">
    <property type="entry name" value="Chorismate--pyruvate_lyase"/>
</dbReference>
<comment type="caution">
    <text evidence="4">Lacks conserved residue(s) required for the propagation of feature annotation.</text>
</comment>
<evidence type="ECO:0000256" key="3">
    <source>
        <dbReference type="ARBA" id="ARBA00023239"/>
    </source>
</evidence>
<dbReference type="AlphaFoldDB" id="A0A9J6RJ18"/>
<dbReference type="PANTHER" id="PTHR38683:SF1">
    <property type="entry name" value="CHORISMATE PYRUVATE-LYASE"/>
    <property type="match status" value="1"/>
</dbReference>
<comment type="function">
    <text evidence="4">Removes the pyruvyl group from chorismate, with concomitant aromatization of the ring, to provide 4-hydroxybenzoate (4HB) for the ubiquinone pathway.</text>
</comment>
<dbReference type="SUPFAM" id="SSF64288">
    <property type="entry name" value="Chorismate lyase-like"/>
    <property type="match status" value="1"/>
</dbReference>
<dbReference type="Proteomes" id="UP001069090">
    <property type="component" value="Unassembled WGS sequence"/>
</dbReference>
<comment type="similarity">
    <text evidence="4">Belongs to the UbiC family.</text>
</comment>
<dbReference type="EMBL" id="JAPTGG010000003">
    <property type="protein sequence ID" value="MCZ0864451.1"/>
    <property type="molecule type" value="Genomic_DNA"/>
</dbReference>
<evidence type="ECO:0000256" key="2">
    <source>
        <dbReference type="ARBA" id="ARBA00022688"/>
    </source>
</evidence>
<dbReference type="EC" id="4.1.3.40" evidence="4"/>
<gene>
    <name evidence="4" type="primary">ubiC</name>
    <name evidence="5" type="ORF">O0V09_04530</name>
</gene>
<comment type="subcellular location">
    <subcellularLocation>
        <location evidence="4">Cytoplasm</location>
    </subcellularLocation>
</comment>
<evidence type="ECO:0000313" key="6">
    <source>
        <dbReference type="Proteomes" id="UP001069090"/>
    </source>
</evidence>
<reference evidence="5 6" key="1">
    <citation type="submission" date="2022-12" db="EMBL/GenBank/DDBJ databases">
        <title>Dasania phycosphaerae sp. nov., isolated from particulate material of the south coast of Korea.</title>
        <authorList>
            <person name="Jiang Y."/>
        </authorList>
    </citation>
    <scope>NUCLEOTIDE SEQUENCE [LARGE SCALE GENOMIC DNA]</scope>
    <source>
        <strain evidence="5 6">GY-19</strain>
    </source>
</reference>
<dbReference type="GO" id="GO:0005829">
    <property type="term" value="C:cytosol"/>
    <property type="evidence" value="ECO:0007669"/>
    <property type="project" value="TreeGrafter"/>
</dbReference>
<dbReference type="RefSeq" id="WP_258330606.1">
    <property type="nucleotide sequence ID" value="NZ_JAPTGG010000003.1"/>
</dbReference>
<dbReference type="GO" id="GO:0042866">
    <property type="term" value="P:pyruvate biosynthetic process"/>
    <property type="evidence" value="ECO:0007669"/>
    <property type="project" value="UniProtKB-UniRule"/>
</dbReference>
<name>A0A9J6RJ18_9GAMM</name>
<accession>A0A9J6RJ18</accession>
<dbReference type="InterPro" id="IPR028978">
    <property type="entry name" value="Chorismate_lyase_/UTRA_dom_sf"/>
</dbReference>
<evidence type="ECO:0000256" key="1">
    <source>
        <dbReference type="ARBA" id="ARBA00022490"/>
    </source>
</evidence>
<keyword evidence="4" id="KW-0670">Pyruvate</keyword>
<comment type="pathway">
    <text evidence="4">Cofactor biosynthesis; ubiquinone biosynthesis.</text>
</comment>
<keyword evidence="3 4" id="KW-0456">Lyase</keyword>
<dbReference type="GO" id="GO:0006744">
    <property type="term" value="P:ubiquinone biosynthetic process"/>
    <property type="evidence" value="ECO:0007669"/>
    <property type="project" value="UniProtKB-UniRule"/>
</dbReference>
<evidence type="ECO:0000256" key="4">
    <source>
        <dbReference type="HAMAP-Rule" id="MF_01632"/>
    </source>
</evidence>
<feature type="binding site" evidence="4">
    <location>
        <position position="173"/>
    </location>
    <ligand>
        <name>substrate</name>
    </ligand>
</feature>
<dbReference type="Pfam" id="PF04345">
    <property type="entry name" value="Chor_lyase"/>
    <property type="match status" value="1"/>
</dbReference>
<sequence>MTLLLGPAEAHWQDYHRYTAHQLPPVIRPWLLDSGSLTQRLLKASLGNFSVQVLRQCWQRPRLSEQQLLGMQAREWAIVREVALRCHGQPWVFARSVIPASSLRGHLRRLRKFDNSSLGAMLFSDPSMQRHPFQLARLPGDSWQLPAPLQQKEPLWGRRSRFELGGKPLMVSELFLEAFTP</sequence>
<dbReference type="Gene3D" id="3.40.1410.10">
    <property type="entry name" value="Chorismate lyase-like"/>
    <property type="match status" value="1"/>
</dbReference>
<dbReference type="HAMAP" id="MF_01632">
    <property type="entry name" value="UbiC"/>
    <property type="match status" value="1"/>
</dbReference>
<feature type="binding site" evidence="4">
    <location>
        <position position="80"/>
    </location>
    <ligand>
        <name>substrate</name>
    </ligand>
</feature>
<keyword evidence="1 4" id="KW-0963">Cytoplasm</keyword>
<keyword evidence="6" id="KW-1185">Reference proteome</keyword>
<proteinExistence type="inferred from homology"/>
<evidence type="ECO:0000313" key="5">
    <source>
        <dbReference type="EMBL" id="MCZ0864451.1"/>
    </source>
</evidence>
<protein>
    <recommendedName>
        <fullName evidence="4">Probable chorismate pyruvate-lyase</fullName>
        <shortName evidence="4">CL</shortName>
        <shortName evidence="4">CPL</shortName>
        <ecNumber evidence="4">4.1.3.40</ecNumber>
    </recommendedName>
</protein>
<keyword evidence="2 4" id="KW-0831">Ubiquinone biosynthesis</keyword>
<organism evidence="5 6">
    <name type="scientific">Dasania phycosphaerae</name>
    <dbReference type="NCBI Taxonomy" id="2950436"/>
    <lineage>
        <taxon>Bacteria</taxon>
        <taxon>Pseudomonadati</taxon>
        <taxon>Pseudomonadota</taxon>
        <taxon>Gammaproteobacteria</taxon>
        <taxon>Cellvibrionales</taxon>
        <taxon>Spongiibacteraceae</taxon>
        <taxon>Dasania</taxon>
    </lineage>
</organism>
<comment type="caution">
    <text evidence="5">The sequence shown here is derived from an EMBL/GenBank/DDBJ whole genome shotgun (WGS) entry which is preliminary data.</text>
</comment>